<evidence type="ECO:0000313" key="6">
    <source>
        <dbReference type="Proteomes" id="UP001521184"/>
    </source>
</evidence>
<dbReference type="Pfam" id="PF00501">
    <property type="entry name" value="AMP-binding"/>
    <property type="match status" value="1"/>
</dbReference>
<dbReference type="EMBL" id="JAKEKT020000055">
    <property type="protein sequence ID" value="KAL1640082.1"/>
    <property type="molecule type" value="Genomic_DNA"/>
</dbReference>
<dbReference type="InterPro" id="IPR051414">
    <property type="entry name" value="Adenylate-forming_Reductase"/>
</dbReference>
<dbReference type="Gene3D" id="3.40.50.12780">
    <property type="entry name" value="N-terminal domain of ligase-like"/>
    <property type="match status" value="1"/>
</dbReference>
<evidence type="ECO:0000313" key="5">
    <source>
        <dbReference type="EMBL" id="KAL1640082.1"/>
    </source>
</evidence>
<protein>
    <recommendedName>
        <fullName evidence="4">AMP-dependent synthetase/ligase domain-containing protein</fullName>
    </recommendedName>
</protein>
<dbReference type="InterPro" id="IPR000873">
    <property type="entry name" value="AMP-dep_synth/lig_dom"/>
</dbReference>
<dbReference type="Proteomes" id="UP001521184">
    <property type="component" value="Unassembled WGS sequence"/>
</dbReference>
<accession>A0ABR3TL32</accession>
<dbReference type="PROSITE" id="PS00455">
    <property type="entry name" value="AMP_BINDING"/>
    <property type="match status" value="1"/>
</dbReference>
<evidence type="ECO:0000259" key="4">
    <source>
        <dbReference type="Pfam" id="PF00501"/>
    </source>
</evidence>
<dbReference type="PANTHER" id="PTHR43439">
    <property type="entry name" value="PHENYLACETATE-COENZYME A LIGASE"/>
    <property type="match status" value="1"/>
</dbReference>
<dbReference type="SUPFAM" id="SSF56801">
    <property type="entry name" value="Acetyl-CoA synthetase-like"/>
    <property type="match status" value="1"/>
</dbReference>
<feature type="compositionally biased region" description="Low complexity" evidence="3">
    <location>
        <begin position="74"/>
        <end position="91"/>
    </location>
</feature>
<sequence>MARDSETVEPVIPYGRRLIATTIDEFARASPDRTYASIPKSDTDLTLGFRDITYAELAAAIDRTAYWLDEHLPPSSRSASSSVASLPSADSKNSKEDGSTEENDARQTFTYFGPRDLRYILFLVAAMKTDRRMLNTSPMGSLEAQAYLANASGCRVFLYAEDLGGIVPEYVREIPQQVEGSTTMTVPSFEDLFFGKGDSSQQHYPYEKSWDEARRDEVAIYHTSGSSGFPKLVPYTNEMLARVDTWNLLEDVDGMTTSKEFYANKRIWASIPIFHLAGALISLPCALFFSTTPVFTSPTALPTAALFAHLHAAHTQHSSALDGIFVPPALLEDIVRRSPSPPPSLTALPTIIFGGAPLAPAAGAALAPHGSLRTCIGSTEGSYWPTLQPPAQHWDHIALHPAVGASFEERADGLYELVIPRSAGSEKYTNFFCAAERMGGGGGGGGEGQVWRTKDLFSRCADDAGLWKYRGRTDDLVVLTGEVKMYAGEVEERVRCHPLVRHALVGGYGRKVPFLLLEVAGDRLGPGVVEEVWPAVEEANRDILPKCKLRRELTFVAGDEKPFVRLGKGSVDRRGTLARYEKEIEEMYERWEE</sequence>
<evidence type="ECO:0000256" key="3">
    <source>
        <dbReference type="SAM" id="MobiDB-lite"/>
    </source>
</evidence>
<evidence type="ECO:0000256" key="2">
    <source>
        <dbReference type="ARBA" id="ARBA00022553"/>
    </source>
</evidence>
<evidence type="ECO:0000256" key="1">
    <source>
        <dbReference type="ARBA" id="ARBA00022450"/>
    </source>
</evidence>
<dbReference type="InterPro" id="IPR042099">
    <property type="entry name" value="ANL_N_sf"/>
</dbReference>
<dbReference type="Pfam" id="PF23562">
    <property type="entry name" value="AMP-binding_C_3"/>
    <property type="match status" value="1"/>
</dbReference>
<reference evidence="5 6" key="1">
    <citation type="journal article" date="2023" name="Plant Dis.">
        <title>First Report of Diplodia intermedia Causing Canker and Dieback Diseases on Apple Trees in Canada.</title>
        <authorList>
            <person name="Ellouze W."/>
            <person name="Ilyukhin E."/>
            <person name="Sulman M."/>
            <person name="Ali S."/>
        </authorList>
    </citation>
    <scope>NUCLEOTIDE SEQUENCE [LARGE SCALE GENOMIC DNA]</scope>
    <source>
        <strain evidence="5 6">M45-28</strain>
    </source>
</reference>
<name>A0ABR3TL32_9PEZI</name>
<gene>
    <name evidence="5" type="ORF">SLS58_007349</name>
</gene>
<keyword evidence="1" id="KW-0596">Phosphopantetheine</keyword>
<keyword evidence="2" id="KW-0597">Phosphoprotein</keyword>
<feature type="domain" description="AMP-dependent synthetase/ligase" evidence="4">
    <location>
        <begin position="112"/>
        <end position="398"/>
    </location>
</feature>
<proteinExistence type="predicted"/>
<keyword evidence="6" id="KW-1185">Reference proteome</keyword>
<comment type="caution">
    <text evidence="5">The sequence shown here is derived from an EMBL/GenBank/DDBJ whole genome shotgun (WGS) entry which is preliminary data.</text>
</comment>
<organism evidence="5 6">
    <name type="scientific">Diplodia intermedia</name>
    <dbReference type="NCBI Taxonomy" id="856260"/>
    <lineage>
        <taxon>Eukaryota</taxon>
        <taxon>Fungi</taxon>
        <taxon>Dikarya</taxon>
        <taxon>Ascomycota</taxon>
        <taxon>Pezizomycotina</taxon>
        <taxon>Dothideomycetes</taxon>
        <taxon>Dothideomycetes incertae sedis</taxon>
        <taxon>Botryosphaeriales</taxon>
        <taxon>Botryosphaeriaceae</taxon>
        <taxon>Diplodia</taxon>
    </lineage>
</organism>
<feature type="region of interest" description="Disordered" evidence="3">
    <location>
        <begin position="74"/>
        <end position="107"/>
    </location>
</feature>
<dbReference type="PANTHER" id="PTHR43439:SF2">
    <property type="entry name" value="ENZYME, PUTATIVE (JCVI)-RELATED"/>
    <property type="match status" value="1"/>
</dbReference>
<dbReference type="InterPro" id="IPR020845">
    <property type="entry name" value="AMP-binding_CS"/>
</dbReference>